<evidence type="ECO:0000259" key="2">
    <source>
        <dbReference type="Pfam" id="PF13239"/>
    </source>
</evidence>
<feature type="transmembrane region" description="Helical" evidence="1">
    <location>
        <begin position="52"/>
        <end position="69"/>
    </location>
</feature>
<feature type="transmembrane region" description="Helical" evidence="1">
    <location>
        <begin position="21"/>
        <end position="40"/>
    </location>
</feature>
<evidence type="ECO:0000313" key="4">
    <source>
        <dbReference type="Proteomes" id="UP000271010"/>
    </source>
</evidence>
<dbReference type="RefSeq" id="WP_123131727.1">
    <property type="nucleotide sequence ID" value="NZ_RJJE01000002.1"/>
</dbReference>
<gene>
    <name evidence="3" type="ORF">EFA69_03645</name>
</gene>
<dbReference type="EMBL" id="RJJE01000002">
    <property type="protein sequence ID" value="RNI32427.1"/>
    <property type="molecule type" value="Genomic_DNA"/>
</dbReference>
<sequence length="93" mass="11017">MEAEKDKFLWKMAKKRVAFRRHLFTYLVINLLVWAAWFFTQGQSNTTGGLPWPVWMTLGWGVALAFSYYDAYHGAQDHAVEREYEKLSRKKNL</sequence>
<organism evidence="3 4">
    <name type="scientific">Rufibacter immobilis</name>
    <dbReference type="NCBI Taxonomy" id="1348778"/>
    <lineage>
        <taxon>Bacteria</taxon>
        <taxon>Pseudomonadati</taxon>
        <taxon>Bacteroidota</taxon>
        <taxon>Cytophagia</taxon>
        <taxon>Cytophagales</taxon>
        <taxon>Hymenobacteraceae</taxon>
        <taxon>Rufibacter</taxon>
    </lineage>
</organism>
<feature type="domain" description="2TM" evidence="2">
    <location>
        <begin position="13"/>
        <end position="86"/>
    </location>
</feature>
<protein>
    <recommendedName>
        <fullName evidence="2">2TM domain-containing protein</fullName>
    </recommendedName>
</protein>
<accession>A0A3M9N531</accession>
<keyword evidence="1" id="KW-0472">Membrane</keyword>
<dbReference type="Pfam" id="PF13239">
    <property type="entry name" value="2TM"/>
    <property type="match status" value="1"/>
</dbReference>
<name>A0A3M9N531_9BACT</name>
<keyword evidence="1" id="KW-1133">Transmembrane helix</keyword>
<dbReference type="AlphaFoldDB" id="A0A3M9N531"/>
<proteinExistence type="predicted"/>
<keyword evidence="1" id="KW-0812">Transmembrane</keyword>
<reference evidence="3 4" key="1">
    <citation type="submission" date="2018-11" db="EMBL/GenBank/DDBJ databases">
        <title>Rufibacter latericius sp. nov., isolated from water in Baiyang Lake.</title>
        <authorList>
            <person name="Yang Y."/>
        </authorList>
    </citation>
    <scope>NUCLEOTIDE SEQUENCE [LARGE SCALE GENOMIC DNA]</scope>
    <source>
        <strain evidence="3 4">MCC P1</strain>
    </source>
</reference>
<dbReference type="InterPro" id="IPR025698">
    <property type="entry name" value="2TM_dom"/>
</dbReference>
<dbReference type="Proteomes" id="UP000271010">
    <property type="component" value="Unassembled WGS sequence"/>
</dbReference>
<keyword evidence="4" id="KW-1185">Reference proteome</keyword>
<dbReference type="OrthoDB" id="8965954at2"/>
<comment type="caution">
    <text evidence="3">The sequence shown here is derived from an EMBL/GenBank/DDBJ whole genome shotgun (WGS) entry which is preliminary data.</text>
</comment>
<evidence type="ECO:0000313" key="3">
    <source>
        <dbReference type="EMBL" id="RNI32427.1"/>
    </source>
</evidence>
<evidence type="ECO:0000256" key="1">
    <source>
        <dbReference type="SAM" id="Phobius"/>
    </source>
</evidence>